<organism evidence="5 6">
    <name type="scientific">Patiria miniata</name>
    <name type="common">Bat star</name>
    <name type="synonym">Asterina miniata</name>
    <dbReference type="NCBI Taxonomy" id="46514"/>
    <lineage>
        <taxon>Eukaryota</taxon>
        <taxon>Metazoa</taxon>
        <taxon>Echinodermata</taxon>
        <taxon>Eleutherozoa</taxon>
        <taxon>Asterozoa</taxon>
        <taxon>Asteroidea</taxon>
        <taxon>Valvatacea</taxon>
        <taxon>Valvatida</taxon>
        <taxon>Asterinidae</taxon>
        <taxon>Patiria</taxon>
    </lineage>
</organism>
<dbReference type="RefSeq" id="XP_038077174.1">
    <property type="nucleotide sequence ID" value="XM_038221246.1"/>
</dbReference>
<feature type="region of interest" description="Disordered" evidence="2">
    <location>
        <begin position="192"/>
        <end position="220"/>
    </location>
</feature>
<feature type="compositionally biased region" description="Pro residues" evidence="2">
    <location>
        <begin position="198"/>
        <end position="211"/>
    </location>
</feature>
<protein>
    <recommendedName>
        <fullName evidence="4">C-type lectin domain-containing protein</fullName>
    </recommendedName>
</protein>
<sequence>MRNNLLLTFTLLIAAELYVASAQGGCENGWERSTDRCLSLFGDAIDGAARLTWFQADEACKAMGASLASIKTKETQPIMTALLVLAPSSNVWIGLNDVDEEGVYKWPDGTSLDDDPTTGFTNWGPNQPDNANNAYEEDCVYLGANEDFPGEWFDGFCYYPRAYICEKPQGMILNKGGWTNKLDKAETSLKLSPTAPHLLPPTPHNPSPVPHPYTNSYPTPTPPLPYPKPISCPTPPTPPLHHLLPHLLPHPYTTSYPTPVPPPTPTLSHFLSHPYTTSDPTPNPSPTPPLSHFLPHPYTASYPASYPTPTPPPIPPLHFLLPHP</sequence>
<dbReference type="PROSITE" id="PS00615">
    <property type="entry name" value="C_TYPE_LECTIN_1"/>
    <property type="match status" value="1"/>
</dbReference>
<evidence type="ECO:0000313" key="6">
    <source>
        <dbReference type="Proteomes" id="UP000887568"/>
    </source>
</evidence>
<accession>A0A914BM28</accession>
<dbReference type="SUPFAM" id="SSF56436">
    <property type="entry name" value="C-type lectin-like"/>
    <property type="match status" value="1"/>
</dbReference>
<dbReference type="SMART" id="SM00034">
    <property type="entry name" value="CLECT"/>
    <property type="match status" value="1"/>
</dbReference>
<dbReference type="InterPro" id="IPR001304">
    <property type="entry name" value="C-type_lectin-like"/>
</dbReference>
<reference evidence="5" key="1">
    <citation type="submission" date="2022-11" db="UniProtKB">
        <authorList>
            <consortium name="EnsemblMetazoa"/>
        </authorList>
    </citation>
    <scope>IDENTIFICATION</scope>
</reference>
<feature type="domain" description="C-type lectin" evidence="4">
    <location>
        <begin position="33"/>
        <end position="166"/>
    </location>
</feature>
<keyword evidence="1" id="KW-1015">Disulfide bond</keyword>
<evidence type="ECO:0000256" key="3">
    <source>
        <dbReference type="SAM" id="SignalP"/>
    </source>
</evidence>
<keyword evidence="3" id="KW-0732">Signal</keyword>
<evidence type="ECO:0000256" key="2">
    <source>
        <dbReference type="SAM" id="MobiDB-lite"/>
    </source>
</evidence>
<dbReference type="EnsemblMetazoa" id="XM_038221246.1">
    <property type="protein sequence ID" value="XP_038077174.1"/>
    <property type="gene ID" value="LOC119745023"/>
</dbReference>
<feature type="compositionally biased region" description="Low complexity" evidence="2">
    <location>
        <begin position="266"/>
        <end position="280"/>
    </location>
</feature>
<dbReference type="PROSITE" id="PS50041">
    <property type="entry name" value="C_TYPE_LECTIN_2"/>
    <property type="match status" value="1"/>
</dbReference>
<feature type="signal peptide" evidence="3">
    <location>
        <begin position="1"/>
        <end position="22"/>
    </location>
</feature>
<proteinExistence type="predicted"/>
<dbReference type="CDD" id="cd00037">
    <property type="entry name" value="CLECT"/>
    <property type="match status" value="1"/>
</dbReference>
<dbReference type="Pfam" id="PF00059">
    <property type="entry name" value="Lectin_C"/>
    <property type="match status" value="1"/>
</dbReference>
<dbReference type="Proteomes" id="UP000887568">
    <property type="component" value="Unplaced"/>
</dbReference>
<keyword evidence="6" id="KW-1185">Reference proteome</keyword>
<dbReference type="OrthoDB" id="6133475at2759"/>
<dbReference type="GeneID" id="119745023"/>
<evidence type="ECO:0000313" key="5">
    <source>
        <dbReference type="EnsemblMetazoa" id="XP_038077174.1"/>
    </source>
</evidence>
<feature type="chain" id="PRO_5037503542" description="C-type lectin domain-containing protein" evidence="3">
    <location>
        <begin position="23"/>
        <end position="324"/>
    </location>
</feature>
<dbReference type="PANTHER" id="PTHR22803">
    <property type="entry name" value="MANNOSE, PHOSPHOLIPASE, LECTIN RECEPTOR RELATED"/>
    <property type="match status" value="1"/>
</dbReference>
<evidence type="ECO:0000259" key="4">
    <source>
        <dbReference type="PROSITE" id="PS50041"/>
    </source>
</evidence>
<feature type="region of interest" description="Disordered" evidence="2">
    <location>
        <begin position="255"/>
        <end position="294"/>
    </location>
</feature>
<name>A0A914BM28_PATMI</name>
<dbReference type="OMA" id="NETDSEC"/>
<dbReference type="Gene3D" id="3.10.100.10">
    <property type="entry name" value="Mannose-Binding Protein A, subunit A"/>
    <property type="match status" value="1"/>
</dbReference>
<evidence type="ECO:0000256" key="1">
    <source>
        <dbReference type="ARBA" id="ARBA00023157"/>
    </source>
</evidence>
<dbReference type="AlphaFoldDB" id="A0A914BM28"/>
<dbReference type="InterPro" id="IPR016187">
    <property type="entry name" value="CTDL_fold"/>
</dbReference>
<dbReference type="InterPro" id="IPR016186">
    <property type="entry name" value="C-type_lectin-like/link_sf"/>
</dbReference>
<dbReference type="InterPro" id="IPR018378">
    <property type="entry name" value="C-type_lectin_CS"/>
</dbReference>
<dbReference type="InterPro" id="IPR050111">
    <property type="entry name" value="C-type_lectin/snaclec_domain"/>
</dbReference>